<accession>A0ABX8WI98</accession>
<dbReference type="RefSeq" id="WP_220306200.1">
    <property type="nucleotide sequence ID" value="NZ_CP080590.1"/>
</dbReference>
<evidence type="ECO:0000313" key="2">
    <source>
        <dbReference type="Proteomes" id="UP000825799"/>
    </source>
</evidence>
<dbReference type="Proteomes" id="UP000825799">
    <property type="component" value="Chromosome"/>
</dbReference>
<keyword evidence="2" id="KW-1185">Reference proteome</keyword>
<reference evidence="1 2" key="1">
    <citation type="submission" date="2021-08" db="EMBL/GenBank/DDBJ databases">
        <title>Devosia salina sp. nov., isolated from the South China Sea sediment.</title>
        <authorList>
            <person name="Zhou Z."/>
        </authorList>
    </citation>
    <scope>NUCLEOTIDE SEQUENCE [LARGE SCALE GENOMIC DNA]</scope>
    <source>
        <strain evidence="1 2">SCS-3</strain>
    </source>
</reference>
<evidence type="ECO:0000313" key="1">
    <source>
        <dbReference type="EMBL" id="QYO77746.1"/>
    </source>
</evidence>
<dbReference type="EMBL" id="CP080590">
    <property type="protein sequence ID" value="QYO77746.1"/>
    <property type="molecule type" value="Genomic_DNA"/>
</dbReference>
<protein>
    <submittedName>
        <fullName evidence="1">Uncharacterized protein</fullName>
    </submittedName>
</protein>
<name>A0ABX8WI98_9HYPH</name>
<gene>
    <name evidence="1" type="ORF">K1X15_04030</name>
</gene>
<sequence length="125" mass="14428">MVSDAIKANLANASEAALVELLKTGGPAGFRKRYPHLATTLARQFASNRSRFTRLWIASGGRHRIPAPAARDAEALVMRLPILLLVRLKLRLYRRHSFWRLHRRRRRKAYVALLASLSRRHNRVR</sequence>
<proteinExistence type="predicted"/>
<organism evidence="1 2">
    <name type="scientific">Devosia salina</name>
    <dbReference type="NCBI Taxonomy" id="2860336"/>
    <lineage>
        <taxon>Bacteria</taxon>
        <taxon>Pseudomonadati</taxon>
        <taxon>Pseudomonadota</taxon>
        <taxon>Alphaproteobacteria</taxon>
        <taxon>Hyphomicrobiales</taxon>
        <taxon>Devosiaceae</taxon>
        <taxon>Devosia</taxon>
    </lineage>
</organism>